<reference evidence="2 5" key="4">
    <citation type="journal article" date="2019" name="Nat. Med.">
        <title>A library of human gut bacterial isolates paired with longitudinal multiomics data enables mechanistic microbiome research.</title>
        <authorList>
            <person name="Poyet M."/>
            <person name="Groussin M."/>
            <person name="Gibbons S.M."/>
            <person name="Avila-Pacheco J."/>
            <person name="Jiang X."/>
            <person name="Kearney S.M."/>
            <person name="Perrotta A.R."/>
            <person name="Berdy B."/>
            <person name="Zhao S."/>
            <person name="Lieberman T.D."/>
            <person name="Swanson P.K."/>
            <person name="Smith M."/>
            <person name="Roesemann S."/>
            <person name="Alexander J.E."/>
            <person name="Rich S.A."/>
            <person name="Livny J."/>
            <person name="Vlamakis H."/>
            <person name="Clish C."/>
            <person name="Bullock K."/>
            <person name="Deik A."/>
            <person name="Scott J."/>
            <person name="Pierce K.A."/>
            <person name="Xavier R.J."/>
            <person name="Alm E.J."/>
        </authorList>
    </citation>
    <scope>NUCLEOTIDE SEQUENCE [LARGE SCALE GENOMIC DNA]</scope>
    <source>
        <strain evidence="2 5">BIOML-A1</strain>
    </source>
</reference>
<reference evidence="4" key="1">
    <citation type="submission" date="2018-05" db="EMBL/GenBank/DDBJ databases">
        <title>Genome Sequencing of selected type strains of the family Eggerthellaceae.</title>
        <authorList>
            <person name="Danylec N."/>
            <person name="Stoll D.A."/>
            <person name="Doetsch A."/>
            <person name="Huch M."/>
        </authorList>
    </citation>
    <scope>NUCLEOTIDE SEQUENCE [LARGE SCALE GENOMIC DNA]</scope>
    <source>
        <strain evidence="4">DSM 27213</strain>
    </source>
</reference>
<organism evidence="3 4">
    <name type="scientific">Gordonibacter urolithinfaciens</name>
    <dbReference type="NCBI Taxonomy" id="1335613"/>
    <lineage>
        <taxon>Bacteria</taxon>
        <taxon>Bacillati</taxon>
        <taxon>Actinomycetota</taxon>
        <taxon>Coriobacteriia</taxon>
        <taxon>Eggerthellales</taxon>
        <taxon>Eggerthellaceae</taxon>
        <taxon>Gordonibacter</taxon>
    </lineage>
</organism>
<sequence length="239" mass="25413">MPSEAVRAADELAGKPAGEAAASPSLVLPAELAWAVYFLIIPLGVAAMAHADVGLVPAAALPFALNAIAPQVSYGVWYVVFQIGLVAILCAVRRTLDWRYLVSFLVCAVGGALIDFNGSWMNDLFPIESLALSCLWFVGGFAVVAVTVYFCTRCQLPVMPIDTFPRDLCAAIGQPYARVKVWFDVVTLLATCAIGLVGGGALFGINVGTVVSALLMGRSIGLVQRIMDKRVAYRKHLPL</sequence>
<keyword evidence="1" id="KW-0472">Membrane</keyword>
<protein>
    <recommendedName>
        <fullName evidence="6">YitT family protein</fullName>
    </recommendedName>
</protein>
<dbReference type="PANTHER" id="PTHR40078:SF1">
    <property type="entry name" value="INTEGRAL MEMBRANE PROTEIN"/>
    <property type="match status" value="1"/>
</dbReference>
<dbReference type="Pfam" id="PF19700">
    <property type="entry name" value="DUF6198"/>
    <property type="match status" value="1"/>
</dbReference>
<feature type="transmembrane region" description="Helical" evidence="1">
    <location>
        <begin position="71"/>
        <end position="91"/>
    </location>
</feature>
<dbReference type="Proteomes" id="UP000285258">
    <property type="component" value="Unassembled WGS sequence"/>
</dbReference>
<dbReference type="PANTHER" id="PTHR40078">
    <property type="entry name" value="INTEGRAL MEMBRANE PROTEIN-RELATED"/>
    <property type="match status" value="1"/>
</dbReference>
<feature type="transmembrane region" description="Helical" evidence="1">
    <location>
        <begin position="98"/>
        <end position="118"/>
    </location>
</feature>
<dbReference type="EMBL" id="QIBW01000023">
    <property type="protein sequence ID" value="ROT88109.1"/>
    <property type="molecule type" value="Genomic_DNA"/>
</dbReference>
<evidence type="ECO:0000313" key="4">
    <source>
        <dbReference type="Proteomes" id="UP000285258"/>
    </source>
</evidence>
<feature type="transmembrane region" description="Helical" evidence="1">
    <location>
        <begin position="130"/>
        <end position="151"/>
    </location>
</feature>
<keyword evidence="1" id="KW-0812">Transmembrane</keyword>
<feature type="transmembrane region" description="Helical" evidence="1">
    <location>
        <begin position="32"/>
        <end position="51"/>
    </location>
</feature>
<dbReference type="RefSeq" id="WP_096227321.1">
    <property type="nucleotide sequence ID" value="NZ_CP168029.1"/>
</dbReference>
<accession>A0A423UH68</accession>
<dbReference type="InterPro" id="IPR038750">
    <property type="entry name" value="YczE/YyaS-like"/>
</dbReference>
<dbReference type="Proteomes" id="UP000462865">
    <property type="component" value="Unassembled WGS sequence"/>
</dbReference>
<reference evidence="3" key="3">
    <citation type="journal article" date="2019" name="Microbiol. Resour. Announc.">
        <title>Draft Genome Sequences of Type Strains of Gordonibacter faecihominis, Paraeggerthella hongkongensis, Parvibacter caecicola,Slackia equolifaciens, Slackia faecicanis, and Slackia isoflavoniconvertens.</title>
        <authorList>
            <person name="Danylec N."/>
            <person name="Stoll D.A."/>
            <person name="Dotsch A."/>
            <person name="Huch M."/>
        </authorList>
    </citation>
    <scope>NUCLEOTIDE SEQUENCE</scope>
    <source>
        <strain evidence="3">DSM 27213</strain>
    </source>
</reference>
<reference evidence="3" key="2">
    <citation type="journal article" date="2019" name="Int. J. Syst. Evol. Microbiol.">
        <title>Gordonibacter faecihominis is a later heterotypic synonym of Gordonibacter urolithinfaciens.</title>
        <authorList>
            <person name="Danylec N."/>
            <person name="Stoll D.A."/>
            <person name="Huch M."/>
        </authorList>
    </citation>
    <scope>NUCLEOTIDE SEQUENCE</scope>
    <source>
        <strain evidence="3">DSM 27213</strain>
    </source>
</reference>
<evidence type="ECO:0008006" key="6">
    <source>
        <dbReference type="Google" id="ProtNLM"/>
    </source>
</evidence>
<evidence type="ECO:0000313" key="5">
    <source>
        <dbReference type="Proteomes" id="UP000462865"/>
    </source>
</evidence>
<name>A0A423UH68_9ACTN</name>
<comment type="caution">
    <text evidence="3">The sequence shown here is derived from an EMBL/GenBank/DDBJ whole genome shotgun (WGS) entry which is preliminary data.</text>
</comment>
<gene>
    <name evidence="3" type="ORF">DMP12_13245</name>
    <name evidence="2" type="ORF">GKG38_08365</name>
</gene>
<evidence type="ECO:0000256" key="1">
    <source>
        <dbReference type="SAM" id="Phobius"/>
    </source>
</evidence>
<evidence type="ECO:0000313" key="3">
    <source>
        <dbReference type="EMBL" id="ROT88109.1"/>
    </source>
</evidence>
<dbReference type="AlphaFoldDB" id="A0A423UH68"/>
<proteinExistence type="predicted"/>
<feature type="transmembrane region" description="Helical" evidence="1">
    <location>
        <begin position="181"/>
        <end position="203"/>
    </location>
</feature>
<keyword evidence="1" id="KW-1133">Transmembrane helix</keyword>
<dbReference type="EMBL" id="WKZA01000033">
    <property type="protein sequence ID" value="MSA95066.1"/>
    <property type="molecule type" value="Genomic_DNA"/>
</dbReference>
<evidence type="ECO:0000313" key="2">
    <source>
        <dbReference type="EMBL" id="MSA95066.1"/>
    </source>
</evidence>